<proteinExistence type="predicted"/>
<dbReference type="InterPro" id="IPR013098">
    <property type="entry name" value="Ig_I-set"/>
</dbReference>
<dbReference type="SUPFAM" id="SSF48726">
    <property type="entry name" value="Immunoglobulin"/>
    <property type="match status" value="5"/>
</dbReference>
<dbReference type="Gene3D" id="2.60.120.1000">
    <property type="match status" value="2"/>
</dbReference>
<evidence type="ECO:0000256" key="3">
    <source>
        <dbReference type="SAM" id="MobiDB-lite"/>
    </source>
</evidence>
<dbReference type="SUPFAM" id="SSF56496">
    <property type="entry name" value="Fibrinogen C-terminal domain-like"/>
    <property type="match status" value="2"/>
</dbReference>
<evidence type="ECO:0000313" key="8">
    <source>
        <dbReference type="Proteomes" id="UP000225706"/>
    </source>
</evidence>
<dbReference type="InterPro" id="IPR036179">
    <property type="entry name" value="Ig-like_dom_sf"/>
</dbReference>
<keyword evidence="2" id="KW-0393">Immunoglobulin domain</keyword>
<dbReference type="PROSITE" id="PS50835">
    <property type="entry name" value="IG_LIKE"/>
    <property type="match status" value="5"/>
</dbReference>
<protein>
    <submittedName>
        <fullName evidence="7">Contactin-associated protein-like 2</fullName>
    </submittedName>
</protein>
<evidence type="ECO:0000259" key="6">
    <source>
        <dbReference type="PROSITE" id="PS51406"/>
    </source>
</evidence>
<dbReference type="EMBL" id="LSMT01000303">
    <property type="protein sequence ID" value="PFX20776.1"/>
    <property type="molecule type" value="Genomic_DNA"/>
</dbReference>
<dbReference type="GO" id="GO:0007411">
    <property type="term" value="P:axon guidance"/>
    <property type="evidence" value="ECO:0007669"/>
    <property type="project" value="TreeGrafter"/>
</dbReference>
<feature type="domain" description="Ig-like" evidence="5">
    <location>
        <begin position="263"/>
        <end position="347"/>
    </location>
</feature>
<evidence type="ECO:0000256" key="1">
    <source>
        <dbReference type="ARBA" id="ARBA00023157"/>
    </source>
</evidence>
<dbReference type="InterPro" id="IPR003599">
    <property type="entry name" value="Ig_sub"/>
</dbReference>
<evidence type="ECO:0000259" key="5">
    <source>
        <dbReference type="PROSITE" id="PS50835"/>
    </source>
</evidence>
<keyword evidence="1" id="KW-1015">Disulfide bond</keyword>
<keyword evidence="4" id="KW-0472">Membrane</keyword>
<feature type="region of interest" description="Disordered" evidence="3">
    <location>
        <begin position="612"/>
        <end position="710"/>
    </location>
</feature>
<dbReference type="GO" id="GO:0007156">
    <property type="term" value="P:homophilic cell adhesion via plasma membrane adhesion molecules"/>
    <property type="evidence" value="ECO:0007669"/>
    <property type="project" value="TreeGrafter"/>
</dbReference>
<feature type="domain" description="Ig-like" evidence="5">
    <location>
        <begin position="365"/>
        <end position="435"/>
    </location>
</feature>
<comment type="caution">
    <text evidence="7">The sequence shown here is derived from an EMBL/GenBank/DDBJ whole genome shotgun (WGS) entry which is preliminary data.</text>
</comment>
<feature type="compositionally biased region" description="Basic residues" evidence="3">
    <location>
        <begin position="624"/>
        <end position="636"/>
    </location>
</feature>
<feature type="transmembrane region" description="Helical" evidence="4">
    <location>
        <begin position="12"/>
        <end position="34"/>
    </location>
</feature>
<feature type="domain" description="Fibrinogen C-terminal" evidence="6">
    <location>
        <begin position="433"/>
        <end position="488"/>
    </location>
</feature>
<dbReference type="GO" id="GO:0030424">
    <property type="term" value="C:axon"/>
    <property type="evidence" value="ECO:0007669"/>
    <property type="project" value="TreeGrafter"/>
</dbReference>
<feature type="region of interest" description="Disordered" evidence="3">
    <location>
        <begin position="131"/>
        <end position="203"/>
    </location>
</feature>
<dbReference type="PROSITE" id="PS51406">
    <property type="entry name" value="FIBRINOGEN_C_2"/>
    <property type="match status" value="1"/>
</dbReference>
<evidence type="ECO:0000256" key="2">
    <source>
        <dbReference type="ARBA" id="ARBA00023319"/>
    </source>
</evidence>
<dbReference type="InterPro" id="IPR002181">
    <property type="entry name" value="Fibrinogen_a/b/g_C_dom"/>
</dbReference>
<keyword evidence="8" id="KW-1185">Reference proteome</keyword>
<keyword evidence="4" id="KW-0812">Transmembrane</keyword>
<sequence>MKQDKQSRKPVGSQLCSASALLLSIMCCIALVHVELKIQKHHRLLSLSQSTTFCDKLEKEIMRKVQKNFKEWTVKTDDRNLGVRLGRAERMSRKPRSVTSATPKQTTVDVQKLVRDELRQLRDQICAKDHALCRSGPKGNPGRRGRQGLRGRAGKPGSQGSPGKHGPSGPQGPPGVKGNTGPPGDQGPPGPRGPQGVKGDRGMSISAPYLLESPVESTVNEESNGALTVRNVKKEDNGIYSCKAQNVLGSVSTSAKLTVQYSPRITLPSSQRLAEEQQNVIMACDTSGQPQPNIAWSRTLDSLPGRAAVENGDLRIYNVSKNDGGMYICKAENILGKAVKTIQLMILSRLRFKVHPPKQLTVLIGSPVQIPCMAEGGLRPSVTWMKDGKTSLPVDSNILPNNTMDISKVKKSHDGLYTCKATNALSAIEMSVKVNSIEPLSCSMLRKYGSISNGIYVIDPDGEGGLAPFTVYCDMSDKNGVGVTVVSHDSESRTLVDGYDSEGSYSRRIHYPGASLSQLASLTEVSSHCEQFVKYECYHSLILESNYGWWVSRDSRAMRYWGGASPSSQKCACGMTNSCAEFGKRCNCDKNDATWREDSGLLTDKVALPVRELRFGDTGPKGNPGRRGRQGLRGRPGRPGPQGSPGKHGPSGPQGPLGVKGDSGPPGDQGPQGPRGPKGVKGDRGMSISAPNIQELSAEKTVNEDSPRITLPSNRGMAEEQQNVTIACSVAGQPQPAITWSKAIGGLPERITVVNGVMKIHNVTKNDGGTYACKAENKLGTAMKTVLLMIFSPLRFRVRPPKQLSAPIGSLVQIPCVTESDLRASITWMKDGKPSLPVESNILQNNTLVISNIKKSHEGSYKCKAADGLSTIETSVEFKVGNLTSCSVIRKYVSSSSGSYLIDPDGPSGLAPFTVYCNMSDKSGVGVTVISHDSQSRTLVDGYDSPGSYSHSIHYSGAILSQLASLTEVSSHCEQFVKYESYHSLLLNSNHGWWVSRDSGTMQYWGGASPGSQKCACGMTNSCADSSLRCNCDKNDGTWREDSGLRTDKSKLRIKELRFGDTTTFSSFDEKGYHTLGKLRCYGIAYH</sequence>
<keyword evidence="4" id="KW-1133">Transmembrane helix</keyword>
<dbReference type="InterPro" id="IPR013783">
    <property type="entry name" value="Ig-like_fold"/>
</dbReference>
<gene>
    <name evidence="7" type="primary">Cntnap2</name>
    <name evidence="7" type="ORF">AWC38_SpisGene14747</name>
</gene>
<organism evidence="7 8">
    <name type="scientific">Stylophora pistillata</name>
    <name type="common">Smooth cauliflower coral</name>
    <dbReference type="NCBI Taxonomy" id="50429"/>
    <lineage>
        <taxon>Eukaryota</taxon>
        <taxon>Metazoa</taxon>
        <taxon>Cnidaria</taxon>
        <taxon>Anthozoa</taxon>
        <taxon>Hexacorallia</taxon>
        <taxon>Scleractinia</taxon>
        <taxon>Astrocoeniina</taxon>
        <taxon>Pocilloporidae</taxon>
        <taxon>Stylophora</taxon>
    </lineage>
</organism>
<evidence type="ECO:0000256" key="4">
    <source>
        <dbReference type="SAM" id="Phobius"/>
    </source>
</evidence>
<dbReference type="Proteomes" id="UP000225706">
    <property type="component" value="Unassembled WGS sequence"/>
</dbReference>
<dbReference type="AlphaFoldDB" id="A0A2B4RUC6"/>
<dbReference type="PANTHER" id="PTHR10075:SF100">
    <property type="entry name" value="FASCICLIN-2"/>
    <property type="match status" value="1"/>
</dbReference>
<dbReference type="GO" id="GO:0098632">
    <property type="term" value="F:cell-cell adhesion mediator activity"/>
    <property type="evidence" value="ECO:0007669"/>
    <property type="project" value="TreeGrafter"/>
</dbReference>
<dbReference type="InterPro" id="IPR007110">
    <property type="entry name" value="Ig-like_dom"/>
</dbReference>
<dbReference type="Gene3D" id="2.60.40.10">
    <property type="entry name" value="Immunoglobulins"/>
    <property type="match status" value="5"/>
</dbReference>
<dbReference type="NCBIfam" id="NF040941">
    <property type="entry name" value="GGGWT_bact"/>
    <property type="match status" value="2"/>
</dbReference>
<dbReference type="FunFam" id="2.60.40.10:FF:000032">
    <property type="entry name" value="palladin isoform X1"/>
    <property type="match status" value="1"/>
</dbReference>
<accession>A0A2B4RUC6</accession>
<dbReference type="Pfam" id="PF13927">
    <property type="entry name" value="Ig_3"/>
    <property type="match status" value="4"/>
</dbReference>
<feature type="domain" description="Ig-like" evidence="5">
    <location>
        <begin position="218"/>
        <end position="258"/>
    </location>
</feature>
<feature type="compositionally biased region" description="Basic residues" evidence="3">
    <location>
        <begin position="141"/>
        <end position="153"/>
    </location>
</feature>
<feature type="compositionally biased region" description="Polar residues" evidence="3">
    <location>
        <begin position="97"/>
        <end position="109"/>
    </location>
</feature>
<dbReference type="PANTHER" id="PTHR10075">
    <property type="entry name" value="BASIGIN RELATED"/>
    <property type="match status" value="1"/>
</dbReference>
<dbReference type="InterPro" id="IPR003598">
    <property type="entry name" value="Ig_sub2"/>
</dbReference>
<feature type="domain" description="Ig-like" evidence="5">
    <location>
        <begin position="707"/>
        <end position="789"/>
    </location>
</feature>
<feature type="domain" description="Ig-like" evidence="5">
    <location>
        <begin position="793"/>
        <end position="879"/>
    </location>
</feature>
<dbReference type="InterPro" id="IPR008160">
    <property type="entry name" value="Collagen"/>
</dbReference>
<reference evidence="8" key="1">
    <citation type="journal article" date="2017" name="bioRxiv">
        <title>Comparative analysis of the genomes of Stylophora pistillata and Acropora digitifera provides evidence for extensive differences between species of corals.</title>
        <authorList>
            <person name="Voolstra C.R."/>
            <person name="Li Y."/>
            <person name="Liew Y.J."/>
            <person name="Baumgarten S."/>
            <person name="Zoccola D."/>
            <person name="Flot J.-F."/>
            <person name="Tambutte S."/>
            <person name="Allemand D."/>
            <person name="Aranda M."/>
        </authorList>
    </citation>
    <scope>NUCLEOTIDE SEQUENCE [LARGE SCALE GENOMIC DNA]</scope>
</reference>
<dbReference type="GO" id="GO:0005886">
    <property type="term" value="C:plasma membrane"/>
    <property type="evidence" value="ECO:0007669"/>
    <property type="project" value="TreeGrafter"/>
</dbReference>
<evidence type="ECO:0000313" key="7">
    <source>
        <dbReference type="EMBL" id="PFX20776.1"/>
    </source>
</evidence>
<dbReference type="OrthoDB" id="5980224at2759"/>
<dbReference type="Pfam" id="PF07679">
    <property type="entry name" value="I-set"/>
    <property type="match status" value="1"/>
</dbReference>
<dbReference type="SMART" id="SM00408">
    <property type="entry name" value="IGc2"/>
    <property type="match status" value="5"/>
</dbReference>
<dbReference type="GO" id="GO:0070593">
    <property type="term" value="P:dendrite self-avoidance"/>
    <property type="evidence" value="ECO:0007669"/>
    <property type="project" value="TreeGrafter"/>
</dbReference>
<name>A0A2B4RUC6_STYPI</name>
<feature type="region of interest" description="Disordered" evidence="3">
    <location>
        <begin position="87"/>
        <end position="109"/>
    </location>
</feature>
<dbReference type="Pfam" id="PF01391">
    <property type="entry name" value="Collagen"/>
    <property type="match status" value="2"/>
</dbReference>
<feature type="compositionally biased region" description="Low complexity" evidence="3">
    <location>
        <begin position="662"/>
        <end position="677"/>
    </location>
</feature>
<dbReference type="InterPro" id="IPR036056">
    <property type="entry name" value="Fibrinogen-like_C"/>
</dbReference>
<dbReference type="SMART" id="SM00409">
    <property type="entry name" value="IG"/>
    <property type="match status" value="5"/>
</dbReference>
<feature type="compositionally biased region" description="Basic and acidic residues" evidence="3">
    <location>
        <begin position="697"/>
        <end position="707"/>
    </location>
</feature>